<organism evidence="2 3">
    <name type="scientific">Protopolystoma xenopodis</name>
    <dbReference type="NCBI Taxonomy" id="117903"/>
    <lineage>
        <taxon>Eukaryota</taxon>
        <taxon>Metazoa</taxon>
        <taxon>Spiralia</taxon>
        <taxon>Lophotrochozoa</taxon>
        <taxon>Platyhelminthes</taxon>
        <taxon>Monogenea</taxon>
        <taxon>Polyopisthocotylea</taxon>
        <taxon>Polystomatidea</taxon>
        <taxon>Polystomatidae</taxon>
        <taxon>Protopolystoma</taxon>
    </lineage>
</organism>
<feature type="region of interest" description="Disordered" evidence="1">
    <location>
        <begin position="1"/>
        <end position="75"/>
    </location>
</feature>
<dbReference type="EMBL" id="CAAALY010013636">
    <property type="protein sequence ID" value="VEL12054.1"/>
    <property type="molecule type" value="Genomic_DNA"/>
</dbReference>
<evidence type="ECO:0000256" key="1">
    <source>
        <dbReference type="SAM" id="MobiDB-lite"/>
    </source>
</evidence>
<dbReference type="AlphaFoldDB" id="A0A3S5A121"/>
<protein>
    <submittedName>
        <fullName evidence="2">Uncharacterized protein</fullName>
    </submittedName>
</protein>
<name>A0A3S5A121_9PLAT</name>
<sequence length="359" mass="38390">MVASTSSRNSLSKPASRLSFLSQRSHDADEAVQSQTNWATRGAKKASSLLNSPALRSTRPIVQPQSADVSSPGPLTLFPGPDLLRGLETRSVSEATLSPLVGEQLHPVHRTDVDTSRATRTRNCRLAGLDRTLSPADATAFETGRRTSFSSSSSSCSCSVATATGSLNAWTAGSPVFHQHQQPHLLLTTSLLSQTSTLTDTTQASSLAGTADSAPGRSDMVQLDGDGEEEWRKQTGWSEQREGRPRDEDEAETEAEALDHSLNAWPAQEGSRSGLAGQDGAELAVVNGGTPRTGKQHQSATSAATFVRGLGSPLFRFSDRVGLNREKKAKRTDPDKTAKASRKVDASQAECDRFQQFFP</sequence>
<keyword evidence="3" id="KW-1185">Reference proteome</keyword>
<feature type="region of interest" description="Disordered" evidence="1">
    <location>
        <begin position="321"/>
        <end position="347"/>
    </location>
</feature>
<proteinExistence type="predicted"/>
<reference evidence="2" key="1">
    <citation type="submission" date="2018-11" db="EMBL/GenBank/DDBJ databases">
        <authorList>
            <consortium name="Pathogen Informatics"/>
        </authorList>
    </citation>
    <scope>NUCLEOTIDE SEQUENCE</scope>
</reference>
<feature type="compositionally biased region" description="Polar residues" evidence="1">
    <location>
        <begin position="1"/>
        <end position="23"/>
    </location>
</feature>
<gene>
    <name evidence="2" type="ORF">PXEA_LOCUS5494</name>
</gene>
<dbReference type="Proteomes" id="UP000784294">
    <property type="component" value="Unassembled WGS sequence"/>
</dbReference>
<accession>A0A3S5A121</accession>
<comment type="caution">
    <text evidence="2">The sequence shown here is derived from an EMBL/GenBank/DDBJ whole genome shotgun (WGS) entry which is preliminary data.</text>
</comment>
<feature type="region of interest" description="Disordered" evidence="1">
    <location>
        <begin position="200"/>
        <end position="252"/>
    </location>
</feature>
<evidence type="ECO:0000313" key="2">
    <source>
        <dbReference type="EMBL" id="VEL12054.1"/>
    </source>
</evidence>
<evidence type="ECO:0000313" key="3">
    <source>
        <dbReference type="Proteomes" id="UP000784294"/>
    </source>
</evidence>